<evidence type="ECO:0000256" key="7">
    <source>
        <dbReference type="ARBA" id="ARBA00022840"/>
    </source>
</evidence>
<reference evidence="13" key="1">
    <citation type="submission" date="2021-02" db="EMBL/GenBank/DDBJ databases">
        <title>Thiocyanate and organic carbon inputs drive convergent selection for specific autotrophic Afipia and Thiobacillus strains within complex microbiomes.</title>
        <authorList>
            <person name="Huddy R.J."/>
            <person name="Sachdeva R."/>
            <person name="Kadzinga F."/>
            <person name="Kantor R.S."/>
            <person name="Harrison S.T.L."/>
            <person name="Banfield J.F."/>
        </authorList>
    </citation>
    <scope>NUCLEOTIDE SEQUENCE</scope>
    <source>
        <strain evidence="13">SCN18_10_11_15_R4_P_38_20</strain>
    </source>
</reference>
<keyword evidence="7 10" id="KW-0067">ATP-binding</keyword>
<feature type="domain" description="Aminoacyl-tRNA synthetase class I anticodon-binding" evidence="12">
    <location>
        <begin position="328"/>
        <end position="464"/>
    </location>
</feature>
<comment type="subcellular location">
    <subcellularLocation>
        <location evidence="1 10">Cytoplasm</location>
    </subcellularLocation>
</comment>
<dbReference type="PRINTS" id="PR00987">
    <property type="entry name" value="TRNASYNTHGLU"/>
</dbReference>
<dbReference type="HAMAP" id="MF_00022">
    <property type="entry name" value="Glu_tRNA_synth_type1"/>
    <property type="match status" value="1"/>
</dbReference>
<dbReference type="AlphaFoldDB" id="A0A8J7PS96"/>
<dbReference type="EMBL" id="JAFKGL010000012">
    <property type="protein sequence ID" value="MBN9412719.1"/>
    <property type="molecule type" value="Genomic_DNA"/>
</dbReference>
<dbReference type="PANTHER" id="PTHR43311:SF2">
    <property type="entry name" value="GLUTAMATE--TRNA LIGASE, MITOCHONDRIAL-RELATED"/>
    <property type="match status" value="1"/>
</dbReference>
<dbReference type="NCBIfam" id="TIGR00464">
    <property type="entry name" value="gltX_bact"/>
    <property type="match status" value="1"/>
</dbReference>
<comment type="caution">
    <text evidence="10">Lacks conserved residue(s) required for the propagation of feature annotation.</text>
</comment>
<dbReference type="Pfam" id="PF00749">
    <property type="entry name" value="tRNA-synt_1c"/>
    <property type="match status" value="1"/>
</dbReference>
<dbReference type="PANTHER" id="PTHR43311">
    <property type="entry name" value="GLUTAMATE--TRNA LIGASE"/>
    <property type="match status" value="1"/>
</dbReference>
<accession>A0A8J7PS96</accession>
<dbReference type="Gene3D" id="1.10.10.350">
    <property type="match status" value="1"/>
</dbReference>
<evidence type="ECO:0000259" key="12">
    <source>
        <dbReference type="Pfam" id="PF19269"/>
    </source>
</evidence>
<evidence type="ECO:0000313" key="13">
    <source>
        <dbReference type="EMBL" id="MBN9412719.1"/>
    </source>
</evidence>
<keyword evidence="8 10" id="KW-0648">Protein biosynthesis</keyword>
<dbReference type="Gene3D" id="3.40.50.620">
    <property type="entry name" value="HUPs"/>
    <property type="match status" value="1"/>
</dbReference>
<protein>
    <recommendedName>
        <fullName evidence="10">Glutamate--tRNA ligase</fullName>
        <ecNumber evidence="10">6.1.1.17</ecNumber>
    </recommendedName>
    <alternativeName>
        <fullName evidence="10">Glutamyl-tRNA synthetase</fullName>
        <shortName evidence="10">GluRS</shortName>
    </alternativeName>
</protein>
<dbReference type="Pfam" id="PF19269">
    <property type="entry name" value="Anticodon_2"/>
    <property type="match status" value="1"/>
</dbReference>
<feature type="short sequence motif" description="'KMSKS' region" evidence="10">
    <location>
        <begin position="238"/>
        <end position="242"/>
    </location>
</feature>
<comment type="caution">
    <text evidence="13">The sequence shown here is derived from an EMBL/GenBank/DDBJ whole genome shotgun (WGS) entry which is preliminary data.</text>
</comment>
<dbReference type="InterPro" id="IPR020058">
    <property type="entry name" value="Glu/Gln-tRNA-synth_Ib_cat-dom"/>
</dbReference>
<dbReference type="GO" id="GO:0006424">
    <property type="term" value="P:glutamyl-tRNA aminoacylation"/>
    <property type="evidence" value="ECO:0007669"/>
    <property type="project" value="UniProtKB-UniRule"/>
</dbReference>
<keyword evidence="6 10" id="KW-0547">Nucleotide-binding</keyword>
<dbReference type="GO" id="GO:0005829">
    <property type="term" value="C:cytosol"/>
    <property type="evidence" value="ECO:0007669"/>
    <property type="project" value="TreeGrafter"/>
</dbReference>
<comment type="subunit">
    <text evidence="3 10">Monomer.</text>
</comment>
<dbReference type="InterPro" id="IPR045462">
    <property type="entry name" value="aa-tRNA-synth_I_cd-bd"/>
</dbReference>
<name>A0A8J7PS96_9PROT</name>
<sequence length="467" mass="53547">MTVVTRFAPSPTGYLHIGGARTALFNWLYAKHLNGKFLLRIEDTDRERSTDEAIKAIIESMKWLGLKWDDDIIFQFSRAQRHAEVAHQLVAEGKAYYCFCTPEELENMREKARQEKRQPRYDGRWRDRDIREAPLGVKPVIRLRVPYEGETGILDVVQGQVRVQNEQLDDMVLLRADGTPTYMLAVVVDDHDMKITHVIRGDDHLTNTFRQIQIYKAMGWNTPTFAHIPMIHGHDGAKLSKRHGALGVEAYQEMGFLPEAMCNYLLRLGWGYGNEEIISQEQAIRWFDIQNVGRSPARFDIAKLKSVNAHYLNQSNDRRLSDLISPFIEEKLGKHLNEVEKSTLETAMPGLKQRAQTITELADSALFYVHKRPIFLDDKARHLLEKEAKDLLQDFLPKLMTAIDWSHDSIQEICRIFSENRGIKLGQIAQPLRAAITGRSISPSIFEVMEVLGQEECLGRLQDVLGS</sequence>
<dbReference type="EC" id="6.1.1.17" evidence="10"/>
<dbReference type="SUPFAM" id="SSF52374">
    <property type="entry name" value="Nucleotidylyl transferase"/>
    <property type="match status" value="1"/>
</dbReference>
<dbReference type="InterPro" id="IPR001412">
    <property type="entry name" value="aa-tRNA-synth_I_CS"/>
</dbReference>
<dbReference type="InterPro" id="IPR020751">
    <property type="entry name" value="aa-tRNA-synth_I_codon-bd_sub2"/>
</dbReference>
<keyword evidence="4 10" id="KW-0963">Cytoplasm</keyword>
<evidence type="ECO:0000256" key="9">
    <source>
        <dbReference type="ARBA" id="ARBA00023146"/>
    </source>
</evidence>
<evidence type="ECO:0000256" key="6">
    <source>
        <dbReference type="ARBA" id="ARBA00022741"/>
    </source>
</evidence>
<dbReference type="InterPro" id="IPR008925">
    <property type="entry name" value="aa_tRNA-synth_I_cd-bd_sf"/>
</dbReference>
<keyword evidence="9 10" id="KW-0030">Aminoacyl-tRNA synthetase</keyword>
<evidence type="ECO:0000259" key="11">
    <source>
        <dbReference type="Pfam" id="PF00749"/>
    </source>
</evidence>
<evidence type="ECO:0000256" key="5">
    <source>
        <dbReference type="ARBA" id="ARBA00022598"/>
    </source>
</evidence>
<comment type="function">
    <text evidence="10">Catalyzes the attachment of glutamate to tRNA(Glu) in a two-step reaction: glutamate is first activated by ATP to form Glu-AMP and then transferred to the acceptor end of tRNA(Glu).</text>
</comment>
<dbReference type="GO" id="GO:0004818">
    <property type="term" value="F:glutamate-tRNA ligase activity"/>
    <property type="evidence" value="ECO:0007669"/>
    <property type="project" value="UniProtKB-UniRule"/>
</dbReference>
<dbReference type="InterPro" id="IPR014729">
    <property type="entry name" value="Rossmann-like_a/b/a_fold"/>
</dbReference>
<dbReference type="GO" id="GO:0008270">
    <property type="term" value="F:zinc ion binding"/>
    <property type="evidence" value="ECO:0007669"/>
    <property type="project" value="InterPro"/>
</dbReference>
<evidence type="ECO:0000256" key="4">
    <source>
        <dbReference type="ARBA" id="ARBA00022490"/>
    </source>
</evidence>
<dbReference type="CDD" id="cd00808">
    <property type="entry name" value="GluRS_core"/>
    <property type="match status" value="1"/>
</dbReference>
<keyword evidence="5 10" id="KW-0436">Ligase</keyword>
<organism evidence="13 14">
    <name type="scientific">Candidatus Paracaedimonas acanthamoebae</name>
    <dbReference type="NCBI Taxonomy" id="244581"/>
    <lineage>
        <taxon>Bacteria</taxon>
        <taxon>Pseudomonadati</taxon>
        <taxon>Pseudomonadota</taxon>
        <taxon>Alphaproteobacteria</taxon>
        <taxon>Holosporales</taxon>
        <taxon>Caedimonadaceae</taxon>
        <taxon>Candidatus Paracaedimonas</taxon>
    </lineage>
</organism>
<feature type="short sequence motif" description="'HIGH' region" evidence="10">
    <location>
        <begin position="9"/>
        <end position="19"/>
    </location>
</feature>
<comment type="catalytic activity">
    <reaction evidence="10">
        <text>tRNA(Glu) + L-glutamate + ATP = L-glutamyl-tRNA(Glu) + AMP + diphosphate</text>
        <dbReference type="Rhea" id="RHEA:23540"/>
        <dbReference type="Rhea" id="RHEA-COMP:9663"/>
        <dbReference type="Rhea" id="RHEA-COMP:9680"/>
        <dbReference type="ChEBI" id="CHEBI:29985"/>
        <dbReference type="ChEBI" id="CHEBI:30616"/>
        <dbReference type="ChEBI" id="CHEBI:33019"/>
        <dbReference type="ChEBI" id="CHEBI:78442"/>
        <dbReference type="ChEBI" id="CHEBI:78520"/>
        <dbReference type="ChEBI" id="CHEBI:456215"/>
        <dbReference type="EC" id="6.1.1.17"/>
    </reaction>
</comment>
<dbReference type="InterPro" id="IPR033910">
    <property type="entry name" value="GluRS_core"/>
</dbReference>
<evidence type="ECO:0000256" key="2">
    <source>
        <dbReference type="ARBA" id="ARBA00007894"/>
    </source>
</evidence>
<proteinExistence type="inferred from homology"/>
<gene>
    <name evidence="10" type="primary">gltX</name>
    <name evidence="13" type="ORF">J0H12_02175</name>
</gene>
<dbReference type="Proteomes" id="UP000664414">
    <property type="component" value="Unassembled WGS sequence"/>
</dbReference>
<dbReference type="InterPro" id="IPR000924">
    <property type="entry name" value="Glu/Gln-tRNA-synth"/>
</dbReference>
<feature type="domain" description="Glutamyl/glutaminyl-tRNA synthetase class Ib catalytic" evidence="11">
    <location>
        <begin position="3"/>
        <end position="305"/>
    </location>
</feature>
<dbReference type="InterPro" id="IPR049940">
    <property type="entry name" value="GluQ/Sye"/>
</dbReference>
<dbReference type="SUPFAM" id="SSF48163">
    <property type="entry name" value="An anticodon-binding domain of class I aminoacyl-tRNA synthetases"/>
    <property type="match status" value="1"/>
</dbReference>
<evidence type="ECO:0000256" key="3">
    <source>
        <dbReference type="ARBA" id="ARBA00011245"/>
    </source>
</evidence>
<evidence type="ECO:0000313" key="14">
    <source>
        <dbReference type="Proteomes" id="UP000664414"/>
    </source>
</evidence>
<feature type="binding site" evidence="10">
    <location>
        <position position="241"/>
    </location>
    <ligand>
        <name>ATP</name>
        <dbReference type="ChEBI" id="CHEBI:30616"/>
    </ligand>
</feature>
<dbReference type="InterPro" id="IPR004527">
    <property type="entry name" value="Glu-tRNA-ligase_bac/mito"/>
</dbReference>
<dbReference type="PROSITE" id="PS00178">
    <property type="entry name" value="AA_TRNA_LIGASE_I"/>
    <property type="match status" value="1"/>
</dbReference>
<dbReference type="GO" id="GO:0005524">
    <property type="term" value="F:ATP binding"/>
    <property type="evidence" value="ECO:0007669"/>
    <property type="project" value="UniProtKB-UniRule"/>
</dbReference>
<dbReference type="GO" id="GO:0000049">
    <property type="term" value="F:tRNA binding"/>
    <property type="evidence" value="ECO:0007669"/>
    <property type="project" value="InterPro"/>
</dbReference>
<dbReference type="FunFam" id="3.40.50.620:FF:000007">
    <property type="entry name" value="Glutamate--tRNA ligase"/>
    <property type="match status" value="1"/>
</dbReference>
<evidence type="ECO:0000256" key="10">
    <source>
        <dbReference type="HAMAP-Rule" id="MF_00022"/>
    </source>
</evidence>
<evidence type="ECO:0000256" key="1">
    <source>
        <dbReference type="ARBA" id="ARBA00004496"/>
    </source>
</evidence>
<evidence type="ECO:0000256" key="8">
    <source>
        <dbReference type="ARBA" id="ARBA00022917"/>
    </source>
</evidence>
<comment type="similarity">
    <text evidence="2 10">Belongs to the class-I aminoacyl-tRNA synthetase family. Glutamate--tRNA ligase type 1 subfamily.</text>
</comment>